<evidence type="ECO:0000256" key="15">
    <source>
        <dbReference type="ARBA" id="ARBA00037525"/>
    </source>
</evidence>
<dbReference type="PROSITE" id="PS00803">
    <property type="entry name" value="CALRETICULIN_1"/>
    <property type="match status" value="1"/>
</dbReference>
<evidence type="ECO:0000256" key="19">
    <source>
        <dbReference type="SAM" id="MobiDB-lite"/>
    </source>
</evidence>
<gene>
    <name evidence="20" type="ORF">MG3_03675</name>
</gene>
<dbReference type="PROSITE" id="PS00804">
    <property type="entry name" value="CALRETICULIN_2"/>
    <property type="match status" value="1"/>
</dbReference>
<feature type="region of interest" description="Disordered" evidence="19">
    <location>
        <begin position="233"/>
        <end position="266"/>
    </location>
</feature>
<keyword evidence="6" id="KW-0430">Lectin</keyword>
<dbReference type="SUPFAM" id="SSF49899">
    <property type="entry name" value="Concanavalin A-like lectins/glucanases"/>
    <property type="match status" value="2"/>
</dbReference>
<feature type="compositionally biased region" description="Basic and acidic residues" evidence="19">
    <location>
        <begin position="239"/>
        <end position="266"/>
    </location>
</feature>
<keyword evidence="4" id="KW-0479">Metal-binding</keyword>
<keyword evidence="13" id="KW-0325">Glycoprotein</keyword>
<sequence length="582" mass="66775">MKYALVLLLSLVNALKYVPFDKTQLDPSSVFEQFDYPSLNSSPWQVSTAKKFDEGRDEIVRYSGEWKIESSTSKYPGLEGDLGLVMKSRASHYAISYKLPHEVTNTNPNNNKTQDLVLQYEVKLQQGLTCGGAYIKLLDSSPSGYKFFNSETPYQIMFGPDVCGSENKIHFIIRKKLPNGAIEEKHLKHKPMARTNELTNLYTLIIKSNQDFEIRVNGQVAKAGNLYKNQKLFNPPFEPPKEIPDVDDKKPDDWDDRAYIPDPNVEKPEDYELKHEYPQIRDPNAVKPDEWDESAPRYIPDPDAVKPKDWNDAEKQWEPPLIVNPKCATGCGPWEAPLIPNHDYIGPWFPPDIKNPNYNGIWTPRLIPNPDYYQVKTPGKLDKPIGGIGFELWSIESDILFDNIYLGNSIAEAELIGNTTFKIKYELEADQRRENKPRVKNEPVAPPRNFEDIIRDDSISTFQQFLIFIKLFWLKQYVQLKDFYFELTLDPIGLIMANPLKTLLYAFLFLFSFTIFFGFASTIMFLLQGGEAFGSSSSTTTTTTTTDSNRKNVLTAEEIEIPSSHVQKIEILDEQIHVRQRK</sequence>
<evidence type="ECO:0000256" key="6">
    <source>
        <dbReference type="ARBA" id="ARBA00022734"/>
    </source>
</evidence>
<keyword evidence="8 18" id="KW-0256">Endoplasmic reticulum</keyword>
<keyword evidence="11 18" id="KW-0472">Membrane</keyword>
<dbReference type="GO" id="GO:0005509">
    <property type="term" value="F:calcium ion binding"/>
    <property type="evidence" value="ECO:0007669"/>
    <property type="project" value="InterPro"/>
</dbReference>
<name>A0AB34PPM2_CANAX</name>
<reference evidence="20 21" key="1">
    <citation type="submission" date="2013-12" db="EMBL/GenBank/DDBJ databases">
        <title>The Genome Sequence of Candida albicans P78048.</title>
        <authorList>
            <consortium name="The Broad Institute Genome Sequencing Platform"/>
            <consortium name="The Broad Institute Genome Sequencing Center for Infectious Disease"/>
            <person name="Cuomo C."/>
            <person name="Bennett R."/>
            <person name="Hirakawa M."/>
            <person name="Noverr M."/>
            <person name="Mitchell A."/>
            <person name="Young S.K."/>
            <person name="Zeng Q."/>
            <person name="Gargeya S."/>
            <person name="Fitzgerald M."/>
            <person name="Abouelleil A."/>
            <person name="Alvarado L."/>
            <person name="Berlin A.M."/>
            <person name="Chapman S.B."/>
            <person name="Dewar J."/>
            <person name="Goldberg J."/>
            <person name="Griggs A."/>
            <person name="Gujja S."/>
            <person name="Hansen M."/>
            <person name="Howarth C."/>
            <person name="Imamovic A."/>
            <person name="Larimer J."/>
            <person name="McCowan C."/>
            <person name="Murphy C."/>
            <person name="Pearson M."/>
            <person name="Priest M."/>
            <person name="Roberts A."/>
            <person name="Saif S."/>
            <person name="Shea T."/>
            <person name="Sykes S."/>
            <person name="Wortman J."/>
            <person name="Nusbaum C."/>
            <person name="Birren B."/>
        </authorList>
    </citation>
    <scope>NUCLEOTIDE SEQUENCE [LARGE SCALE GENOMIC DNA]</scope>
    <source>
        <strain evidence="20 21">P78048</strain>
    </source>
</reference>
<dbReference type="Pfam" id="PF00262">
    <property type="entry name" value="Calreticulin"/>
    <property type="match status" value="1"/>
</dbReference>
<evidence type="ECO:0000256" key="2">
    <source>
        <dbReference type="ARBA" id="ARBA00010983"/>
    </source>
</evidence>
<evidence type="ECO:0000256" key="12">
    <source>
        <dbReference type="ARBA" id="ARBA00023157"/>
    </source>
</evidence>
<feature type="disulfide bond" evidence="17">
    <location>
        <begin position="130"/>
        <end position="163"/>
    </location>
</feature>
<dbReference type="Proteomes" id="UP000030161">
    <property type="component" value="Unassembled WGS sequence"/>
</dbReference>
<evidence type="ECO:0000256" key="5">
    <source>
        <dbReference type="ARBA" id="ARBA00022729"/>
    </source>
</evidence>
<keyword evidence="5" id="KW-0732">Signal</keyword>
<evidence type="ECO:0000256" key="10">
    <source>
        <dbReference type="ARBA" id="ARBA00022989"/>
    </source>
</evidence>
<evidence type="ECO:0000256" key="8">
    <source>
        <dbReference type="ARBA" id="ARBA00022824"/>
    </source>
</evidence>
<dbReference type="EMBL" id="AJIX01000027">
    <property type="protein sequence ID" value="KGR08922.1"/>
    <property type="molecule type" value="Genomic_DNA"/>
</dbReference>
<comment type="caution">
    <text evidence="20">The sequence shown here is derived from an EMBL/GenBank/DDBJ whole genome shotgun (WGS) entry which is preliminary data.</text>
</comment>
<dbReference type="GO" id="GO:0030246">
    <property type="term" value="F:carbohydrate binding"/>
    <property type="evidence" value="ECO:0007669"/>
    <property type="project" value="UniProtKB-KW"/>
</dbReference>
<evidence type="ECO:0000256" key="13">
    <source>
        <dbReference type="ARBA" id="ARBA00023180"/>
    </source>
</evidence>
<keyword evidence="10 18" id="KW-1133">Transmembrane helix</keyword>
<dbReference type="GO" id="GO:0006457">
    <property type="term" value="P:protein folding"/>
    <property type="evidence" value="ECO:0007669"/>
    <property type="project" value="InterPro"/>
</dbReference>
<evidence type="ECO:0000256" key="1">
    <source>
        <dbReference type="ARBA" id="ARBA00004389"/>
    </source>
</evidence>
<dbReference type="Gene3D" id="2.60.120.200">
    <property type="match status" value="1"/>
</dbReference>
<dbReference type="PRINTS" id="PR00626">
    <property type="entry name" value="CALRETICULIN"/>
</dbReference>
<evidence type="ECO:0000256" key="3">
    <source>
        <dbReference type="ARBA" id="ARBA00022692"/>
    </source>
</evidence>
<feature type="transmembrane region" description="Helical" evidence="18">
    <location>
        <begin position="503"/>
        <end position="527"/>
    </location>
</feature>
<dbReference type="GO" id="GO:0005789">
    <property type="term" value="C:endoplasmic reticulum membrane"/>
    <property type="evidence" value="ECO:0007669"/>
    <property type="project" value="UniProtKB-SubCell"/>
</dbReference>
<evidence type="ECO:0000313" key="20">
    <source>
        <dbReference type="EMBL" id="KGR08922.1"/>
    </source>
</evidence>
<dbReference type="AlphaFoldDB" id="A0AB34PPM2"/>
<evidence type="ECO:0000256" key="11">
    <source>
        <dbReference type="ARBA" id="ARBA00023136"/>
    </source>
</evidence>
<dbReference type="GO" id="GO:0036503">
    <property type="term" value="P:ERAD pathway"/>
    <property type="evidence" value="ECO:0007669"/>
    <property type="project" value="TreeGrafter"/>
</dbReference>
<dbReference type="InterPro" id="IPR013320">
    <property type="entry name" value="ConA-like_dom_sf"/>
</dbReference>
<dbReference type="FunFam" id="2.60.120.200:FF:000048">
    <property type="entry name" value="Calnexin homolog"/>
    <property type="match status" value="1"/>
</dbReference>
<evidence type="ECO:0000256" key="16">
    <source>
        <dbReference type="ARBA" id="ARBA00046288"/>
    </source>
</evidence>
<keyword evidence="14 18" id="KW-0143">Chaperone</keyword>
<comment type="subcellular location">
    <subcellularLocation>
        <location evidence="16">Endomembrane system</location>
        <topology evidence="16">Single-pass type I membrane protein</topology>
    </subcellularLocation>
    <subcellularLocation>
        <location evidence="1">Endoplasmic reticulum membrane</location>
        <topology evidence="1">Single-pass membrane protein</topology>
    </subcellularLocation>
</comment>
<keyword evidence="3 18" id="KW-0812">Transmembrane</keyword>
<comment type="function">
    <text evidence="15">Calcium-binding protein that interacts with newly synthesized monoglucosylated glycoproteins in the endoplasmic reticulum. It may act in assisting protein assembly and/or in the retention within the ER of unassembled protein subunits. It seems to play a major role in the quality control apparatus of the ER by the retention of incorrectly folded proteins.</text>
</comment>
<dbReference type="InterPro" id="IPR001580">
    <property type="entry name" value="Calret/calnex"/>
</dbReference>
<evidence type="ECO:0000256" key="14">
    <source>
        <dbReference type="ARBA" id="ARBA00023186"/>
    </source>
</evidence>
<dbReference type="PANTHER" id="PTHR11073">
    <property type="entry name" value="CALRETICULIN AND CALNEXIN"/>
    <property type="match status" value="1"/>
</dbReference>
<evidence type="ECO:0000256" key="9">
    <source>
        <dbReference type="ARBA" id="ARBA00022837"/>
    </source>
</evidence>
<evidence type="ECO:0000256" key="4">
    <source>
        <dbReference type="ARBA" id="ARBA00022723"/>
    </source>
</evidence>
<keyword evidence="9" id="KW-0106">Calcium</keyword>
<dbReference type="InterPro" id="IPR018124">
    <property type="entry name" value="Calret/calnex_CS"/>
</dbReference>
<dbReference type="InterPro" id="IPR009033">
    <property type="entry name" value="Calreticulin/calnexin_P_dom_sf"/>
</dbReference>
<dbReference type="Gene3D" id="2.10.250.10">
    <property type="entry name" value="Calreticulin/calnexin, P domain"/>
    <property type="match status" value="1"/>
</dbReference>
<organism evidence="20 21">
    <name type="scientific">Candida albicans P78048</name>
    <dbReference type="NCBI Taxonomy" id="1094989"/>
    <lineage>
        <taxon>Eukaryota</taxon>
        <taxon>Fungi</taxon>
        <taxon>Dikarya</taxon>
        <taxon>Ascomycota</taxon>
        <taxon>Saccharomycotina</taxon>
        <taxon>Pichiomycetes</taxon>
        <taxon>Debaryomycetaceae</taxon>
        <taxon>Candida/Lodderomyces clade</taxon>
        <taxon>Candida</taxon>
    </lineage>
</organism>
<evidence type="ECO:0000313" key="21">
    <source>
        <dbReference type="Proteomes" id="UP000030161"/>
    </source>
</evidence>
<keyword evidence="12 17" id="KW-1015">Disulfide bond</keyword>
<evidence type="ECO:0000256" key="17">
    <source>
        <dbReference type="PIRSR" id="PIRSR601580-3"/>
    </source>
</evidence>
<protein>
    <submittedName>
        <fullName evidence="20">Calnexin</fullName>
    </submittedName>
</protein>
<dbReference type="GO" id="GO:0051082">
    <property type="term" value="F:unfolded protein binding"/>
    <property type="evidence" value="ECO:0007669"/>
    <property type="project" value="InterPro"/>
</dbReference>
<comment type="similarity">
    <text evidence="2 18">Belongs to the calreticulin family.</text>
</comment>
<evidence type="ECO:0000256" key="7">
    <source>
        <dbReference type="ARBA" id="ARBA00022737"/>
    </source>
</evidence>
<keyword evidence="7" id="KW-0677">Repeat</keyword>
<dbReference type="FunFam" id="2.10.250.10:FF:000001">
    <property type="entry name" value="Calnexin homolog"/>
    <property type="match status" value="1"/>
</dbReference>
<dbReference type="PANTHER" id="PTHR11073:SF1">
    <property type="entry name" value="CALNEXIN 14D-RELATED"/>
    <property type="match status" value="1"/>
</dbReference>
<feature type="region of interest" description="Disordered" evidence="19">
    <location>
        <begin position="282"/>
        <end position="305"/>
    </location>
</feature>
<proteinExistence type="inferred from homology"/>
<dbReference type="SUPFAM" id="SSF63887">
    <property type="entry name" value="P-domain of calnexin/calreticulin"/>
    <property type="match status" value="1"/>
</dbReference>
<accession>A0AB34PPM2</accession>
<evidence type="ECO:0000256" key="18">
    <source>
        <dbReference type="RuleBase" id="RU362126"/>
    </source>
</evidence>